<evidence type="ECO:0000313" key="2">
    <source>
        <dbReference type="Proteomes" id="UP001163046"/>
    </source>
</evidence>
<reference evidence="1" key="1">
    <citation type="submission" date="2023-01" db="EMBL/GenBank/DDBJ databases">
        <title>Genome assembly of the deep-sea coral Lophelia pertusa.</title>
        <authorList>
            <person name="Herrera S."/>
            <person name="Cordes E."/>
        </authorList>
    </citation>
    <scope>NUCLEOTIDE SEQUENCE</scope>
    <source>
        <strain evidence="1">USNM1676648</strain>
        <tissue evidence="1">Polyp</tissue>
    </source>
</reference>
<gene>
    <name evidence="1" type="ORF">OS493_020838</name>
</gene>
<protein>
    <submittedName>
        <fullName evidence="1">Uncharacterized protein</fullName>
    </submittedName>
</protein>
<evidence type="ECO:0000313" key="1">
    <source>
        <dbReference type="EMBL" id="KAJ7331136.1"/>
    </source>
</evidence>
<proteinExistence type="predicted"/>
<keyword evidence="2" id="KW-1185">Reference proteome</keyword>
<organism evidence="1 2">
    <name type="scientific">Desmophyllum pertusum</name>
    <dbReference type="NCBI Taxonomy" id="174260"/>
    <lineage>
        <taxon>Eukaryota</taxon>
        <taxon>Metazoa</taxon>
        <taxon>Cnidaria</taxon>
        <taxon>Anthozoa</taxon>
        <taxon>Hexacorallia</taxon>
        <taxon>Scleractinia</taxon>
        <taxon>Caryophylliina</taxon>
        <taxon>Caryophylliidae</taxon>
        <taxon>Desmophyllum</taxon>
    </lineage>
</organism>
<comment type="caution">
    <text evidence="1">The sequence shown here is derived from an EMBL/GenBank/DDBJ whole genome shotgun (WGS) entry which is preliminary data.</text>
</comment>
<dbReference type="AlphaFoldDB" id="A0A9X0CFU4"/>
<accession>A0A9X0CFU4</accession>
<name>A0A9X0CFU4_9CNID</name>
<dbReference type="OrthoDB" id="5987514at2759"/>
<dbReference type="Proteomes" id="UP001163046">
    <property type="component" value="Unassembled WGS sequence"/>
</dbReference>
<sequence length="452" mass="48833">MDVGFRWMEQALPGFNVYLFSVDDECQMQKASNQSKQGTRQGGDIERHFPLWELSVPYIGYLQWWLDCKIPFCSLSKELKKTKMQIQALSNRTRPIAGATGATTTDDLHSPASSAVRRSFGQDSYNLRFIQHAPEPVIPVSMRPLDGELRSRVEKAGYGLKMGGGKRVVFTLEQKEVMIEFYNRQANYGIRANPDDCIAAMRSRGLSVLKESQIKSWWSTYHQKRRRETERLAADLQILHAQVTPVTSNVTAAPAVITVPSPAVPVSSTATAGVPIAAAVAAAPAVTVSSTETAGVHVAMAAAAPAVSMVSSPAVPVSSTATAGVPIAAAAAAPAVSTITPTLPNDLMGNYLGHGITQWILPWNMSQSTMDGRNGSNACVFIALNFGLFYHQYKLDNTLLGQNLNGKWQAVLQEAMRAGNEIHDELFDGEGVNVAVDDAIVAAGDLCQVDKL</sequence>
<dbReference type="EMBL" id="MU827790">
    <property type="protein sequence ID" value="KAJ7331136.1"/>
    <property type="molecule type" value="Genomic_DNA"/>
</dbReference>